<evidence type="ECO:0000256" key="3">
    <source>
        <dbReference type="PROSITE-ProRule" id="PRU00276"/>
    </source>
</evidence>
<dbReference type="SMART" id="SM00050">
    <property type="entry name" value="DISIN"/>
    <property type="match status" value="1"/>
</dbReference>
<accession>A0A7R9K588</accession>
<feature type="binding site" evidence="3">
    <location>
        <position position="155"/>
    </location>
    <ligand>
        <name>Zn(2+)</name>
        <dbReference type="ChEBI" id="CHEBI:29105"/>
        <note>catalytic</note>
    </ligand>
</feature>
<evidence type="ECO:0000256" key="4">
    <source>
        <dbReference type="SAM" id="Phobius"/>
    </source>
</evidence>
<evidence type="ECO:0000256" key="1">
    <source>
        <dbReference type="ARBA" id="ARBA00023157"/>
    </source>
</evidence>
<keyword evidence="1 2" id="KW-1015">Disulfide bond</keyword>
<sequence>MSSPTSFPLVISCFTSTAVISCFVPTVAIYYLVCHFNPTAVISCFTSTAVISCFTSTAVISCFVPTVAIYYLVCHFNPTAVISCFIPFVDTSHLMCYVSLCRGETFQGGESGMAVPETVCTAKSVGISVDINTYEPHLLAGTMAHMIGHNIGMGHDDGHPVFLTSPGEECFCRDWHGCIMAQSIVGLENVQPYKFSECSRSDYIDALRIGHGICLLNKPNELEVRRTCGNSIVEEGEDCDCGTIDECHELDPCCDPITCKLTKEAECASGPCCNNCRLEARGVVCRDAANECDLAEHCSGENGQCPQDIHKKNGNPCGGNTGYCFTGVCPTLNLQCEQIWGYGGTAGDKQCFEQFNSKGSINGHCGVDSSGQYSKCEPE</sequence>
<keyword evidence="4" id="KW-0472">Membrane</keyword>
<keyword evidence="3" id="KW-0479">Metal-binding</keyword>
<dbReference type="InterPro" id="IPR036436">
    <property type="entry name" value="Disintegrin_dom_sf"/>
</dbReference>
<dbReference type="InterPro" id="IPR001762">
    <property type="entry name" value="Disintegrin_dom"/>
</dbReference>
<dbReference type="Gene3D" id="4.10.70.10">
    <property type="entry name" value="Disintegrin domain"/>
    <property type="match status" value="1"/>
</dbReference>
<protein>
    <recommendedName>
        <fullName evidence="8">Metalloproteinase</fullName>
    </recommendedName>
</protein>
<evidence type="ECO:0000259" key="6">
    <source>
        <dbReference type="PROSITE" id="PS50215"/>
    </source>
</evidence>
<feature type="domain" description="Peptidase M12B" evidence="6">
    <location>
        <begin position="100"/>
        <end position="219"/>
    </location>
</feature>
<dbReference type="EMBL" id="OE844004">
    <property type="protein sequence ID" value="CAD7604478.1"/>
    <property type="molecule type" value="Genomic_DNA"/>
</dbReference>
<dbReference type="Pfam" id="PF00200">
    <property type="entry name" value="Disintegrin"/>
    <property type="match status" value="1"/>
</dbReference>
<dbReference type="InterPro" id="IPR001590">
    <property type="entry name" value="Peptidase_M12B"/>
</dbReference>
<evidence type="ECO:0000313" key="7">
    <source>
        <dbReference type="EMBL" id="CAD7604478.1"/>
    </source>
</evidence>
<dbReference type="InterPro" id="IPR006586">
    <property type="entry name" value="ADAM_Cys-rich"/>
</dbReference>
<dbReference type="PROSITE" id="PS00427">
    <property type="entry name" value="DISINTEGRIN_1"/>
    <property type="match status" value="1"/>
</dbReference>
<dbReference type="GO" id="GO:0046872">
    <property type="term" value="F:metal ion binding"/>
    <property type="evidence" value="ECO:0007669"/>
    <property type="project" value="UniProtKB-KW"/>
</dbReference>
<dbReference type="PANTHER" id="PTHR11905:SF237">
    <property type="entry name" value="MIND-MELD, ISOFORM J"/>
    <property type="match status" value="1"/>
</dbReference>
<dbReference type="InterPro" id="IPR018358">
    <property type="entry name" value="Disintegrin_CS"/>
</dbReference>
<evidence type="ECO:0000256" key="2">
    <source>
        <dbReference type="PROSITE-ProRule" id="PRU00068"/>
    </source>
</evidence>
<proteinExistence type="predicted"/>
<dbReference type="GO" id="GO:0006508">
    <property type="term" value="P:proteolysis"/>
    <property type="evidence" value="ECO:0007669"/>
    <property type="project" value="InterPro"/>
</dbReference>
<organism evidence="7">
    <name type="scientific">Timema genevievae</name>
    <name type="common">Walking stick</name>
    <dbReference type="NCBI Taxonomy" id="629358"/>
    <lineage>
        <taxon>Eukaryota</taxon>
        <taxon>Metazoa</taxon>
        <taxon>Ecdysozoa</taxon>
        <taxon>Arthropoda</taxon>
        <taxon>Hexapoda</taxon>
        <taxon>Insecta</taxon>
        <taxon>Pterygota</taxon>
        <taxon>Neoptera</taxon>
        <taxon>Polyneoptera</taxon>
        <taxon>Phasmatodea</taxon>
        <taxon>Timematodea</taxon>
        <taxon>Timematoidea</taxon>
        <taxon>Timematidae</taxon>
        <taxon>Timema</taxon>
    </lineage>
</organism>
<dbReference type="AlphaFoldDB" id="A0A7R9K588"/>
<feature type="transmembrane region" description="Helical" evidence="4">
    <location>
        <begin position="40"/>
        <end position="73"/>
    </location>
</feature>
<dbReference type="PROSITE" id="PS50214">
    <property type="entry name" value="DISINTEGRIN_2"/>
    <property type="match status" value="1"/>
</dbReference>
<keyword evidence="3" id="KW-0862">Zinc</keyword>
<feature type="transmembrane region" description="Helical" evidence="4">
    <location>
        <begin position="6"/>
        <end position="33"/>
    </location>
</feature>
<dbReference type="PROSITE" id="PS50215">
    <property type="entry name" value="ADAM_MEPRO"/>
    <property type="match status" value="1"/>
</dbReference>
<dbReference type="GO" id="GO:0004222">
    <property type="term" value="F:metalloendopeptidase activity"/>
    <property type="evidence" value="ECO:0007669"/>
    <property type="project" value="InterPro"/>
</dbReference>
<dbReference type="FunFam" id="4.10.70.10:FF:000001">
    <property type="entry name" value="Disintegrin and metalloproteinase domain-containing protein 22"/>
    <property type="match status" value="1"/>
</dbReference>
<dbReference type="SUPFAM" id="SSF57552">
    <property type="entry name" value="Blood coagulation inhibitor (disintegrin)"/>
    <property type="match status" value="1"/>
</dbReference>
<dbReference type="Pfam" id="PF08516">
    <property type="entry name" value="ADAM_CR"/>
    <property type="match status" value="1"/>
</dbReference>
<dbReference type="PANTHER" id="PTHR11905">
    <property type="entry name" value="ADAM A DISINTEGRIN AND METALLOPROTEASE DOMAIN"/>
    <property type="match status" value="1"/>
</dbReference>
<dbReference type="Pfam" id="PF01421">
    <property type="entry name" value="Reprolysin"/>
    <property type="match status" value="1"/>
</dbReference>
<feature type="binding site" evidence="3">
    <location>
        <position position="145"/>
    </location>
    <ligand>
        <name>Zn(2+)</name>
        <dbReference type="ChEBI" id="CHEBI:29105"/>
        <note>catalytic</note>
    </ligand>
</feature>
<dbReference type="PRINTS" id="PR00289">
    <property type="entry name" value="DISINTEGRIN"/>
</dbReference>
<dbReference type="SUPFAM" id="SSF55486">
    <property type="entry name" value="Metalloproteases ('zincins'), catalytic domain"/>
    <property type="match status" value="1"/>
</dbReference>
<dbReference type="Gene3D" id="3.40.390.10">
    <property type="entry name" value="Collagenase (Catalytic Domain)"/>
    <property type="match status" value="1"/>
</dbReference>
<keyword evidence="4" id="KW-1133">Transmembrane helix</keyword>
<comment type="caution">
    <text evidence="3">Lacks conserved residue(s) required for the propagation of feature annotation.</text>
</comment>
<feature type="binding site" evidence="3">
    <location>
        <position position="149"/>
    </location>
    <ligand>
        <name>Zn(2+)</name>
        <dbReference type="ChEBI" id="CHEBI:29105"/>
        <note>catalytic</note>
    </ligand>
</feature>
<dbReference type="InterPro" id="IPR024079">
    <property type="entry name" value="MetalloPept_cat_dom_sf"/>
</dbReference>
<evidence type="ECO:0000259" key="5">
    <source>
        <dbReference type="PROSITE" id="PS50214"/>
    </source>
</evidence>
<evidence type="ECO:0008006" key="8">
    <source>
        <dbReference type="Google" id="ProtNLM"/>
    </source>
</evidence>
<feature type="disulfide bond" evidence="2">
    <location>
        <begin position="285"/>
        <end position="305"/>
    </location>
</feature>
<gene>
    <name evidence="7" type="ORF">TGEB3V08_LOCUS9150</name>
</gene>
<reference evidence="7" key="1">
    <citation type="submission" date="2020-11" db="EMBL/GenBank/DDBJ databases">
        <authorList>
            <person name="Tran Van P."/>
        </authorList>
    </citation>
    <scope>NUCLEOTIDE SEQUENCE</scope>
</reference>
<name>A0A7R9K588_TIMGE</name>
<dbReference type="SMART" id="SM00608">
    <property type="entry name" value="ACR"/>
    <property type="match status" value="1"/>
</dbReference>
<keyword evidence="4" id="KW-0812">Transmembrane</keyword>
<feature type="domain" description="Disintegrin" evidence="5">
    <location>
        <begin position="225"/>
        <end position="313"/>
    </location>
</feature>